<comment type="caution">
    <text evidence="5">The sequence shown here is derived from an EMBL/GenBank/DDBJ whole genome shotgun (WGS) entry which is preliminary data.</text>
</comment>
<evidence type="ECO:0000313" key="5">
    <source>
        <dbReference type="EMBL" id="MBW4660243.1"/>
    </source>
</evidence>
<evidence type="ECO:0000256" key="4">
    <source>
        <dbReference type="ARBA" id="ARBA00050023"/>
    </source>
</evidence>
<dbReference type="AlphaFoldDB" id="A0A951QF54"/>
<dbReference type="InterPro" id="IPR007544">
    <property type="entry name" value="ENCAP"/>
</dbReference>
<dbReference type="GO" id="GO:0140737">
    <property type="term" value="C:encapsulin nanocompartment"/>
    <property type="evidence" value="ECO:0007669"/>
    <property type="project" value="UniProtKB-SubCell"/>
</dbReference>
<evidence type="ECO:0000313" key="6">
    <source>
        <dbReference type="Proteomes" id="UP000757435"/>
    </source>
</evidence>
<evidence type="ECO:0000256" key="3">
    <source>
        <dbReference type="ARBA" id="ARBA00033787"/>
    </source>
</evidence>
<dbReference type="Pfam" id="PF04454">
    <property type="entry name" value="Linocin_M18"/>
    <property type="match status" value="1"/>
</dbReference>
<dbReference type="PANTHER" id="PTHR37165">
    <property type="entry name" value="PEPTIDASE U56 FAMILY"/>
    <property type="match status" value="1"/>
</dbReference>
<name>A0A951QF54_9CYAN</name>
<dbReference type="InterPro" id="IPR051429">
    <property type="entry name" value="Encapsulin_nc"/>
</dbReference>
<dbReference type="Proteomes" id="UP000757435">
    <property type="component" value="Unassembled WGS sequence"/>
</dbReference>
<comment type="similarity">
    <text evidence="2">Belongs to the encapsulin family. Family 1 subfamily.</text>
</comment>
<proteinExistence type="inferred from homology"/>
<organism evidence="5 6">
    <name type="scientific">Drouetiella hepatica Uher 2000/2452</name>
    <dbReference type="NCBI Taxonomy" id="904376"/>
    <lineage>
        <taxon>Bacteria</taxon>
        <taxon>Bacillati</taxon>
        <taxon>Cyanobacteriota</taxon>
        <taxon>Cyanophyceae</taxon>
        <taxon>Oculatellales</taxon>
        <taxon>Oculatellaceae</taxon>
        <taxon>Drouetiella</taxon>
    </lineage>
</organism>
<reference evidence="5" key="1">
    <citation type="submission" date="2021-05" db="EMBL/GenBank/DDBJ databases">
        <authorList>
            <person name="Pietrasiak N."/>
            <person name="Ward R."/>
            <person name="Stajich J.E."/>
            <person name="Kurbessoian T."/>
        </authorList>
    </citation>
    <scope>NUCLEOTIDE SEQUENCE</scope>
    <source>
        <strain evidence="5">UHER 2000/2452</strain>
    </source>
</reference>
<accession>A0A951QF54</accession>
<dbReference type="EMBL" id="JAHHHD010000019">
    <property type="protein sequence ID" value="MBW4660243.1"/>
    <property type="molecule type" value="Genomic_DNA"/>
</dbReference>
<evidence type="ECO:0000256" key="2">
    <source>
        <dbReference type="ARBA" id="ARBA00033743"/>
    </source>
</evidence>
<evidence type="ECO:0000256" key="1">
    <source>
        <dbReference type="ARBA" id="ARBA00033738"/>
    </source>
</evidence>
<reference evidence="5" key="2">
    <citation type="journal article" date="2022" name="Microbiol. Resour. Announc.">
        <title>Metagenome Sequencing to Explore Phylogenomics of Terrestrial Cyanobacteria.</title>
        <authorList>
            <person name="Ward R.D."/>
            <person name="Stajich J.E."/>
            <person name="Johansen J.R."/>
            <person name="Huntemann M."/>
            <person name="Clum A."/>
            <person name="Foster B."/>
            <person name="Foster B."/>
            <person name="Roux S."/>
            <person name="Palaniappan K."/>
            <person name="Varghese N."/>
            <person name="Mukherjee S."/>
            <person name="Reddy T.B.K."/>
            <person name="Daum C."/>
            <person name="Copeland A."/>
            <person name="Chen I.A."/>
            <person name="Ivanova N.N."/>
            <person name="Kyrpides N.C."/>
            <person name="Shapiro N."/>
            <person name="Eloe-Fadrosh E.A."/>
            <person name="Pietrasiak N."/>
        </authorList>
    </citation>
    <scope>NUCLEOTIDE SEQUENCE</scope>
    <source>
        <strain evidence="5">UHER 2000/2452</strain>
    </source>
</reference>
<protein>
    <recommendedName>
        <fullName evidence="4">Type 1 encapsulin shell protein</fullName>
    </recommendedName>
</protein>
<sequence length="312" mass="34838">MSNSNEVNWDQAVWQEINDAVKKEMAKVRKAQMVIPTMSFDNNPTEIQNDVINFVDLSIQEGLTKNFVEIYQEFSLTSAQVSKETEHKTCKTLARMAAKAIALAEDAYFFQLSDRAPELRNPDDRQRFQVRLPGGVKISNWNAQRDFGLLAEANPPDADDNDINKVTFPISVDPAAANVINVTWGEETFKAVTKGIAKLVSKGQATNYALFLSTDVYADTFAPPSPASLVTTADRIKPLVEGGFYDSAVLPQNEGLLIALAGEPQKLFVGTDAYTEFIRKEGAKYFFRVVERVQYVVRDPRSLVLLKFNQRG</sequence>
<dbReference type="Gene3D" id="3.30.2320.10">
    <property type="entry name" value="hypothetical protein PF0899 domain"/>
    <property type="match status" value="1"/>
</dbReference>
<gene>
    <name evidence="5" type="ORF">KME15_16330</name>
</gene>
<keyword evidence="3" id="KW-1284">Encapsulin nanocompartment</keyword>
<dbReference type="PANTHER" id="PTHR37165:SF1">
    <property type="entry name" value="TYPE 1 ENCAPSULIN SHELL PROTEIN"/>
    <property type="match status" value="1"/>
</dbReference>
<comment type="subcellular location">
    <subcellularLocation>
        <location evidence="1">Encapsulin nanocompartment</location>
    </subcellularLocation>
</comment>